<keyword evidence="2" id="KW-0347">Helicase</keyword>
<keyword evidence="2" id="KW-0547">Nucleotide-binding</keyword>
<keyword evidence="2" id="KW-0378">Hydrolase</keyword>
<dbReference type="GO" id="GO:0004386">
    <property type="term" value="F:helicase activity"/>
    <property type="evidence" value="ECO:0007669"/>
    <property type="project" value="UniProtKB-KW"/>
</dbReference>
<evidence type="ECO:0000313" key="3">
    <source>
        <dbReference type="Proteomes" id="UP000236291"/>
    </source>
</evidence>
<dbReference type="EMBL" id="ASHM01008476">
    <property type="protein sequence ID" value="PNY16382.1"/>
    <property type="molecule type" value="Genomic_DNA"/>
</dbReference>
<name>A0A2K3PM68_TRIPR</name>
<dbReference type="AlphaFoldDB" id="A0A2K3PM68"/>
<dbReference type="Proteomes" id="UP000236291">
    <property type="component" value="Unassembled WGS sequence"/>
</dbReference>
<protein>
    <submittedName>
        <fullName evidence="2">Werner syndrome ATP-dependent helicase</fullName>
    </submittedName>
</protein>
<feature type="compositionally biased region" description="Polar residues" evidence="1">
    <location>
        <begin position="40"/>
        <end position="58"/>
    </location>
</feature>
<evidence type="ECO:0000313" key="2">
    <source>
        <dbReference type="EMBL" id="PNY16382.1"/>
    </source>
</evidence>
<reference evidence="2 3" key="1">
    <citation type="journal article" date="2014" name="Am. J. Bot.">
        <title>Genome assembly and annotation for red clover (Trifolium pratense; Fabaceae).</title>
        <authorList>
            <person name="Istvanek J."/>
            <person name="Jaros M."/>
            <person name="Krenek A."/>
            <person name="Repkova J."/>
        </authorList>
    </citation>
    <scope>NUCLEOTIDE SEQUENCE [LARGE SCALE GENOMIC DNA]</scope>
    <source>
        <strain evidence="3">cv. Tatra</strain>
        <tissue evidence="2">Young leaves</tissue>
    </source>
</reference>
<comment type="caution">
    <text evidence="2">The sequence shown here is derived from an EMBL/GenBank/DDBJ whole genome shotgun (WGS) entry which is preliminary data.</text>
</comment>
<evidence type="ECO:0000256" key="1">
    <source>
        <dbReference type="SAM" id="MobiDB-lite"/>
    </source>
</evidence>
<feature type="compositionally biased region" description="Basic residues" evidence="1">
    <location>
        <begin position="64"/>
        <end position="73"/>
    </location>
</feature>
<accession>A0A2K3PM68</accession>
<keyword evidence="2" id="KW-0067">ATP-binding</keyword>
<sequence>MDRSGEEGKREEEIGFRRLASFVCEFEPLSQEDLQAIDATLQSSLPKSTTNNNNNKRPFTSHSPTRHRSRRHLPTSLIALQLPRSLSFSPSPGPTSSPLPHYIYEIVGNNA</sequence>
<organism evidence="2 3">
    <name type="scientific">Trifolium pratense</name>
    <name type="common">Red clover</name>
    <dbReference type="NCBI Taxonomy" id="57577"/>
    <lineage>
        <taxon>Eukaryota</taxon>
        <taxon>Viridiplantae</taxon>
        <taxon>Streptophyta</taxon>
        <taxon>Embryophyta</taxon>
        <taxon>Tracheophyta</taxon>
        <taxon>Spermatophyta</taxon>
        <taxon>Magnoliopsida</taxon>
        <taxon>eudicotyledons</taxon>
        <taxon>Gunneridae</taxon>
        <taxon>Pentapetalae</taxon>
        <taxon>rosids</taxon>
        <taxon>fabids</taxon>
        <taxon>Fabales</taxon>
        <taxon>Fabaceae</taxon>
        <taxon>Papilionoideae</taxon>
        <taxon>50 kb inversion clade</taxon>
        <taxon>NPAAA clade</taxon>
        <taxon>Hologalegina</taxon>
        <taxon>IRL clade</taxon>
        <taxon>Trifolieae</taxon>
        <taxon>Trifolium</taxon>
    </lineage>
</organism>
<feature type="region of interest" description="Disordered" evidence="1">
    <location>
        <begin position="38"/>
        <end position="75"/>
    </location>
</feature>
<reference evidence="2 3" key="2">
    <citation type="journal article" date="2017" name="Front. Plant Sci.">
        <title>Gene Classification and Mining of Molecular Markers Useful in Red Clover (Trifolium pratense) Breeding.</title>
        <authorList>
            <person name="Istvanek J."/>
            <person name="Dluhosova J."/>
            <person name="Dluhos P."/>
            <person name="Patkova L."/>
            <person name="Nedelnik J."/>
            <person name="Repkova J."/>
        </authorList>
    </citation>
    <scope>NUCLEOTIDE SEQUENCE [LARGE SCALE GENOMIC DNA]</scope>
    <source>
        <strain evidence="3">cv. Tatra</strain>
        <tissue evidence="2">Young leaves</tissue>
    </source>
</reference>
<gene>
    <name evidence="2" type="ORF">L195_g013101</name>
</gene>
<proteinExistence type="predicted"/>